<gene>
    <name evidence="2" type="ORF">E2C01_062286</name>
</gene>
<protein>
    <submittedName>
        <fullName evidence="2">Uncharacterized protein</fullName>
    </submittedName>
</protein>
<dbReference type="EMBL" id="VSRR010027278">
    <property type="protein sequence ID" value="MPC68094.1"/>
    <property type="molecule type" value="Genomic_DNA"/>
</dbReference>
<feature type="region of interest" description="Disordered" evidence="1">
    <location>
        <begin position="105"/>
        <end position="127"/>
    </location>
</feature>
<reference evidence="2 3" key="1">
    <citation type="submission" date="2019-05" db="EMBL/GenBank/DDBJ databases">
        <title>Another draft genome of Portunus trituberculatus and its Hox gene families provides insights of decapod evolution.</title>
        <authorList>
            <person name="Jeong J.-H."/>
            <person name="Song I."/>
            <person name="Kim S."/>
            <person name="Choi T."/>
            <person name="Kim D."/>
            <person name="Ryu S."/>
            <person name="Kim W."/>
        </authorList>
    </citation>
    <scope>NUCLEOTIDE SEQUENCE [LARGE SCALE GENOMIC DNA]</scope>
    <source>
        <tissue evidence="2">Muscle</tissue>
    </source>
</reference>
<evidence type="ECO:0000256" key="1">
    <source>
        <dbReference type="SAM" id="MobiDB-lite"/>
    </source>
</evidence>
<dbReference type="AlphaFoldDB" id="A0A5B7HHL9"/>
<sequence length="127" mass="14168">MPCEIFDYPPSSSLPLLLLLFSRLPSFSTTFTSLTLSNYHHSHPRPPSPPLPRRLTLAALARSNRNSDHTKKDLPEASIFSFRSSRVLEAKLPKSRDYVMKVEKGGDVEGRGGSRDGPRSAWEWCGG</sequence>
<name>A0A5B7HHL9_PORTR</name>
<evidence type="ECO:0000313" key="2">
    <source>
        <dbReference type="EMBL" id="MPC68094.1"/>
    </source>
</evidence>
<evidence type="ECO:0000313" key="3">
    <source>
        <dbReference type="Proteomes" id="UP000324222"/>
    </source>
</evidence>
<organism evidence="2 3">
    <name type="scientific">Portunus trituberculatus</name>
    <name type="common">Swimming crab</name>
    <name type="synonym">Neptunus trituberculatus</name>
    <dbReference type="NCBI Taxonomy" id="210409"/>
    <lineage>
        <taxon>Eukaryota</taxon>
        <taxon>Metazoa</taxon>
        <taxon>Ecdysozoa</taxon>
        <taxon>Arthropoda</taxon>
        <taxon>Crustacea</taxon>
        <taxon>Multicrustacea</taxon>
        <taxon>Malacostraca</taxon>
        <taxon>Eumalacostraca</taxon>
        <taxon>Eucarida</taxon>
        <taxon>Decapoda</taxon>
        <taxon>Pleocyemata</taxon>
        <taxon>Brachyura</taxon>
        <taxon>Eubrachyura</taxon>
        <taxon>Portunoidea</taxon>
        <taxon>Portunidae</taxon>
        <taxon>Portuninae</taxon>
        <taxon>Portunus</taxon>
    </lineage>
</organism>
<proteinExistence type="predicted"/>
<feature type="compositionally biased region" description="Basic and acidic residues" evidence="1">
    <location>
        <begin position="105"/>
        <end position="118"/>
    </location>
</feature>
<keyword evidence="3" id="KW-1185">Reference proteome</keyword>
<dbReference type="Proteomes" id="UP000324222">
    <property type="component" value="Unassembled WGS sequence"/>
</dbReference>
<accession>A0A5B7HHL9</accession>
<comment type="caution">
    <text evidence="2">The sequence shown here is derived from an EMBL/GenBank/DDBJ whole genome shotgun (WGS) entry which is preliminary data.</text>
</comment>